<reference evidence="2" key="1">
    <citation type="submission" date="2023-07" db="EMBL/GenBank/DDBJ databases">
        <title>Genomic Encyclopedia of Type Strains, Phase IV (KMG-IV): sequencing the most valuable type-strain genomes for metagenomic binning, comparative biology and taxonomic classification.</title>
        <authorList>
            <person name="Goeker M."/>
        </authorList>
    </citation>
    <scope>NUCLEOTIDE SEQUENCE</scope>
    <source>
        <strain evidence="2">DSM 24202</strain>
    </source>
</reference>
<dbReference type="Gene3D" id="2.60.120.260">
    <property type="entry name" value="Galactose-binding domain-like"/>
    <property type="match status" value="1"/>
</dbReference>
<protein>
    <submittedName>
        <fullName evidence="2">Uncharacterized protein</fullName>
    </submittedName>
</protein>
<organism evidence="2 3">
    <name type="scientific">Oligosphaera ethanolica</name>
    <dbReference type="NCBI Taxonomy" id="760260"/>
    <lineage>
        <taxon>Bacteria</taxon>
        <taxon>Pseudomonadati</taxon>
        <taxon>Lentisphaerota</taxon>
        <taxon>Oligosphaeria</taxon>
        <taxon>Oligosphaerales</taxon>
        <taxon>Oligosphaeraceae</taxon>
        <taxon>Oligosphaera</taxon>
    </lineage>
</organism>
<accession>A0AAE3VJ01</accession>
<dbReference type="Proteomes" id="UP001238163">
    <property type="component" value="Unassembled WGS sequence"/>
</dbReference>
<name>A0AAE3VJ01_9BACT</name>
<gene>
    <name evidence="2" type="ORF">J3R75_003096</name>
</gene>
<feature type="signal peptide" evidence="1">
    <location>
        <begin position="1"/>
        <end position="23"/>
    </location>
</feature>
<dbReference type="EMBL" id="JAUSVL010000001">
    <property type="protein sequence ID" value="MDQ0290989.1"/>
    <property type="molecule type" value="Genomic_DNA"/>
</dbReference>
<dbReference type="RefSeq" id="WP_307263136.1">
    <property type="nucleotide sequence ID" value="NZ_JAUSVL010000001.1"/>
</dbReference>
<evidence type="ECO:0000256" key="1">
    <source>
        <dbReference type="SAM" id="SignalP"/>
    </source>
</evidence>
<feature type="chain" id="PRO_5042196867" evidence="1">
    <location>
        <begin position="24"/>
        <end position="786"/>
    </location>
</feature>
<keyword evidence="3" id="KW-1185">Reference proteome</keyword>
<evidence type="ECO:0000313" key="2">
    <source>
        <dbReference type="EMBL" id="MDQ0290989.1"/>
    </source>
</evidence>
<proteinExistence type="predicted"/>
<comment type="caution">
    <text evidence="2">The sequence shown here is derived from an EMBL/GenBank/DDBJ whole genome shotgun (WGS) entry which is preliminary data.</text>
</comment>
<dbReference type="AlphaFoldDB" id="A0AAE3VJ01"/>
<sequence>MKLSLFSAIVLTFGILAASPLRAQDVDLAAIVKSQAERSSVWSRVQALAPNMTSRELFTYALLLCEAQIDLDRIDRLFEVAARMQDRDPESRGYGNFRWNWRDGAVLDFNAGDFCMENAAVIWIKHRELLSDKQRQALSELIHYAIEGCLRHRVPASYTNIAIMNAQNLILMGEMLGRDDVLAEGRKRLDDFCAYTATNGIHEYCSPTYAGVDLMCLHRLHTYCVTPAVREQCDALLSVFWTDAIANCFAPAFRLGGAHSRDYDYLGGRGIIDSWLAAAGCFADPNPNATPPLLWLQSSWRPAPAWLRELQSTPRFVTQVWGPSSNEYRVMWAGKHVALSVAGKNYHNMDAPMVVNFAGPQHLPRGYFIADGRRDPYGKKVIPEGAGPHQKTLHLMPNWYAVQDGQDALGLALHRQDDSRNYPTLESHFVLPYPCDELFIGDRAVAFDAKAPRALPVAPGETVVIRHGGAAAAIRVVWGQNTAGEPAPVALIHDGNRHGVIRLTVAHHDQWGMPIGTNAPVGAAFWVRVFDQADDADLFAQWCQDFAAAAADARCDGDSLAITASAASGQALRLLSYKPFTALGGAEPLPERAVLAVNGRDLGGEYLAGLPAVIAYKQQIAEALKRQEGNAITVLPDRDTTWEAEAAAVFPNMVAAKDDPQASGNGYVWGPGEPGARGGGGGYVLQNLQVVKAGLYYLSARVIAPSPEDDSFFVSASGEKFSILDQFTWHLPTVSTDWYWAMVADSSNPDGIPMRLPEGMVTLRVQVREDGAKIDQFRLSPEPGLH</sequence>
<keyword evidence="1" id="KW-0732">Signal</keyword>
<evidence type="ECO:0000313" key="3">
    <source>
        <dbReference type="Proteomes" id="UP001238163"/>
    </source>
</evidence>